<dbReference type="Pfam" id="PF05013">
    <property type="entry name" value="FGase"/>
    <property type="match status" value="1"/>
</dbReference>
<dbReference type="GO" id="GO:0016787">
    <property type="term" value="F:hydrolase activity"/>
    <property type="evidence" value="ECO:0007669"/>
    <property type="project" value="UniProtKB-KW"/>
</dbReference>
<dbReference type="InterPro" id="IPR007709">
    <property type="entry name" value="N-FG_amidohydro"/>
</dbReference>
<proteinExistence type="predicted"/>
<organism evidence="1 2">
    <name type="scientific">Microvirga guangxiensis</name>
    <dbReference type="NCBI Taxonomy" id="549386"/>
    <lineage>
        <taxon>Bacteria</taxon>
        <taxon>Pseudomonadati</taxon>
        <taxon>Pseudomonadota</taxon>
        <taxon>Alphaproteobacteria</taxon>
        <taxon>Hyphomicrobiales</taxon>
        <taxon>Methylobacteriaceae</taxon>
        <taxon>Microvirga</taxon>
    </lineage>
</organism>
<protein>
    <submittedName>
        <fullName evidence="1">Predicted N-formylglutamate amidohydrolase</fullName>
    </submittedName>
</protein>
<accession>A0A1G5KQI7</accession>
<dbReference type="EMBL" id="FMVJ01000011">
    <property type="protein sequence ID" value="SCZ02842.1"/>
    <property type="molecule type" value="Genomic_DNA"/>
</dbReference>
<evidence type="ECO:0000313" key="2">
    <source>
        <dbReference type="Proteomes" id="UP000199569"/>
    </source>
</evidence>
<keyword evidence="1" id="KW-0378">Hydrolase</keyword>
<sequence length="304" mass="33388">MVALSRFGAQGKDFPLPINAPVCQPVIMSASAALKRTEPALEPHPVEIIEGALESGILLLCDHASNAVPPDLGDLGLPESEFQRHIAYDIGAAAVTRSLARRLNAPAILTQFSRLIIDPNRGRDDPTLVMRLSDGAVVPGNARVDDEEVQRRIERFYDPYDAAISEAIQKAVRAGHPPAIVTVHSYTPVWRGWPRPWHVGILWDADERYAKPLLEGLMAEEGLVVGDNEPYDGALAGDTIDRHATIHGLANALIEIRQDLIASDEGAEEWAGRFARLLKPLAAQEGLRKPTIFGTRTRERLRRH</sequence>
<gene>
    <name evidence="1" type="ORF">SAMN02927923_03522</name>
</gene>
<dbReference type="AlphaFoldDB" id="A0A1G5KQI7"/>
<dbReference type="STRING" id="549386.SAMN02927923_03522"/>
<reference evidence="1 2" key="1">
    <citation type="submission" date="2016-10" db="EMBL/GenBank/DDBJ databases">
        <authorList>
            <person name="de Groot N.N."/>
        </authorList>
    </citation>
    <scope>NUCLEOTIDE SEQUENCE [LARGE SCALE GENOMIC DNA]</scope>
    <source>
        <strain evidence="1 2">CGMCC 1.7666</strain>
    </source>
</reference>
<evidence type="ECO:0000313" key="1">
    <source>
        <dbReference type="EMBL" id="SCZ02842.1"/>
    </source>
</evidence>
<dbReference type="SUPFAM" id="SSF53187">
    <property type="entry name" value="Zn-dependent exopeptidases"/>
    <property type="match status" value="1"/>
</dbReference>
<keyword evidence="2" id="KW-1185">Reference proteome</keyword>
<name>A0A1G5KQI7_9HYPH</name>
<dbReference type="Proteomes" id="UP000199569">
    <property type="component" value="Unassembled WGS sequence"/>
</dbReference>
<dbReference type="Gene3D" id="3.40.630.40">
    <property type="entry name" value="Zn-dependent exopeptidases"/>
    <property type="match status" value="1"/>
</dbReference>